<sequence>MPPDANRRTYDILRLLADHEPIGSVHLTDHLQERGYSITERTVRLILSDLDDDGLTEKAGGKGRRLTRAGRAELERGRVSGRTQHVRERLSELTSRVTYDPTSDTGTVVVGTVRVPSDERAALDRLLDDIDGSPLGPAVVAIEERGSHLELSAPSSVTVDGVLLSHGIDSHPDTLGLVEYEADPTPESLPYDDDTPAAGGGAIRRFTDVVGDERATLDLVSLLIGAGRTDVAAALSGGTGLLVADNREIPLARYETADELVVGMRNRLGGVFDLRRPRESGPFPWGQPGWTFASLTYAGIGECVIARCVESGIAAEWETLAGLRRRAELSPVGG</sequence>
<evidence type="ECO:0000259" key="1">
    <source>
        <dbReference type="Pfam" id="PF01995"/>
    </source>
</evidence>
<dbReference type="PANTHER" id="PTHR41964:SF1">
    <property type="entry name" value="GLOBAL NITROGEN REGULATOR NRPR"/>
    <property type="match status" value="1"/>
</dbReference>
<name>A0A7J9SJ60_9EURY</name>
<dbReference type="Proteomes" id="UP000546257">
    <property type="component" value="Unassembled WGS sequence"/>
</dbReference>
<dbReference type="InterPro" id="IPR002846">
    <property type="entry name" value="NRD"/>
</dbReference>
<comment type="caution">
    <text evidence="3">The sequence shown here is derived from an EMBL/GenBank/DDBJ whole genome shotgun (WGS) entry which is preliminary data.</text>
</comment>
<proteinExistence type="predicted"/>
<dbReference type="InterPro" id="IPR036984">
    <property type="entry name" value="NrpR_dom_sf"/>
</dbReference>
<feature type="domain" description="Ribonuclease R winged-helix" evidence="2">
    <location>
        <begin position="12"/>
        <end position="74"/>
    </location>
</feature>
<protein>
    <submittedName>
        <fullName evidence="3">DUF128 domain-containing protein</fullName>
    </submittedName>
</protein>
<dbReference type="PANTHER" id="PTHR41964">
    <property type="entry name" value="GLOBAL NITROGEN REGULATOR NRPR"/>
    <property type="match status" value="1"/>
</dbReference>
<dbReference type="AlphaFoldDB" id="A0A7J9SJ60"/>
<accession>A0A7J9SJ60</accession>
<gene>
    <name evidence="3" type="ORF">H5V44_06960</name>
</gene>
<dbReference type="Pfam" id="PF08461">
    <property type="entry name" value="WHD_RNase_R"/>
    <property type="match status" value="1"/>
</dbReference>
<dbReference type="InterPro" id="IPR038982">
    <property type="entry name" value="NrpR"/>
</dbReference>
<reference evidence="3 4" key="1">
    <citation type="submission" date="2020-08" db="EMBL/GenBank/DDBJ databases">
        <authorList>
            <person name="Seo M.-J."/>
        </authorList>
    </citation>
    <scope>NUCLEOTIDE SEQUENCE [LARGE SCALE GENOMIC DNA]</scope>
    <source>
        <strain evidence="3 4">MBLA0160</strain>
    </source>
</reference>
<evidence type="ECO:0000313" key="3">
    <source>
        <dbReference type="EMBL" id="MBB6646027.1"/>
    </source>
</evidence>
<feature type="domain" description="NrpR regulatory" evidence="1">
    <location>
        <begin position="86"/>
        <end position="182"/>
    </location>
</feature>
<dbReference type="SUPFAM" id="SSF46785">
    <property type="entry name" value="Winged helix' DNA-binding domain"/>
    <property type="match status" value="1"/>
</dbReference>
<evidence type="ECO:0000259" key="2">
    <source>
        <dbReference type="Pfam" id="PF08461"/>
    </source>
</evidence>
<dbReference type="InterPro" id="IPR013668">
    <property type="entry name" value="RNase_R_HTH_12"/>
</dbReference>
<feature type="domain" description="NrpR regulatory" evidence="1">
    <location>
        <begin position="203"/>
        <end position="324"/>
    </location>
</feature>
<organism evidence="3 4">
    <name type="scientific">Halobellus ruber</name>
    <dbReference type="NCBI Taxonomy" id="2761102"/>
    <lineage>
        <taxon>Archaea</taxon>
        <taxon>Methanobacteriati</taxon>
        <taxon>Methanobacteriota</taxon>
        <taxon>Stenosarchaea group</taxon>
        <taxon>Halobacteria</taxon>
        <taxon>Halobacteriales</taxon>
        <taxon>Haloferacaceae</taxon>
        <taxon>Halobellus</taxon>
    </lineage>
</organism>
<dbReference type="RefSeq" id="WP_185192383.1">
    <property type="nucleotide sequence ID" value="NZ_JACKXD010000002.1"/>
</dbReference>
<dbReference type="EMBL" id="JACKXD010000002">
    <property type="protein sequence ID" value="MBB6646027.1"/>
    <property type="molecule type" value="Genomic_DNA"/>
</dbReference>
<dbReference type="Gene3D" id="3.30.70.1360">
    <property type="entry name" value="mj0159-like"/>
    <property type="match status" value="1"/>
</dbReference>
<keyword evidence="4" id="KW-1185">Reference proteome</keyword>
<evidence type="ECO:0000313" key="4">
    <source>
        <dbReference type="Proteomes" id="UP000546257"/>
    </source>
</evidence>
<dbReference type="Pfam" id="PF01995">
    <property type="entry name" value="NRD1_2"/>
    <property type="match status" value="2"/>
</dbReference>
<dbReference type="InterPro" id="IPR036390">
    <property type="entry name" value="WH_DNA-bd_sf"/>
</dbReference>